<sequence>MRHWEPLDCLGFICKYPDFLNRFAPVPGHNVTTLYHRTDHEYLINPQQQQ</sequence>
<gene>
    <name evidence="1" type="ORF">PODLI_1B023106</name>
</gene>
<name>A0AA35K8H4_9SAUR</name>
<evidence type="ECO:0000313" key="2">
    <source>
        <dbReference type="Proteomes" id="UP001178461"/>
    </source>
</evidence>
<organism evidence="1 2">
    <name type="scientific">Podarcis lilfordi</name>
    <name type="common">Lilford's wall lizard</name>
    <dbReference type="NCBI Taxonomy" id="74358"/>
    <lineage>
        <taxon>Eukaryota</taxon>
        <taxon>Metazoa</taxon>
        <taxon>Chordata</taxon>
        <taxon>Craniata</taxon>
        <taxon>Vertebrata</taxon>
        <taxon>Euteleostomi</taxon>
        <taxon>Lepidosauria</taxon>
        <taxon>Squamata</taxon>
        <taxon>Bifurcata</taxon>
        <taxon>Unidentata</taxon>
        <taxon>Episquamata</taxon>
        <taxon>Laterata</taxon>
        <taxon>Lacertibaenia</taxon>
        <taxon>Lacertidae</taxon>
        <taxon>Podarcis</taxon>
    </lineage>
</organism>
<protein>
    <submittedName>
        <fullName evidence="1">Uncharacterized protein</fullName>
    </submittedName>
</protein>
<reference evidence="1" key="1">
    <citation type="submission" date="2022-12" db="EMBL/GenBank/DDBJ databases">
        <authorList>
            <person name="Alioto T."/>
            <person name="Alioto T."/>
            <person name="Gomez Garrido J."/>
        </authorList>
    </citation>
    <scope>NUCLEOTIDE SEQUENCE</scope>
</reference>
<dbReference type="Proteomes" id="UP001178461">
    <property type="component" value="Chromosome 4"/>
</dbReference>
<accession>A0AA35K8H4</accession>
<keyword evidence="2" id="KW-1185">Reference proteome</keyword>
<dbReference type="EMBL" id="OX395129">
    <property type="protein sequence ID" value="CAI5772752.1"/>
    <property type="molecule type" value="Genomic_DNA"/>
</dbReference>
<dbReference type="AlphaFoldDB" id="A0AA35K8H4"/>
<proteinExistence type="predicted"/>
<evidence type="ECO:0000313" key="1">
    <source>
        <dbReference type="EMBL" id="CAI5772752.1"/>
    </source>
</evidence>